<gene>
    <name evidence="3" type="ORF">Tco_0991209</name>
</gene>
<dbReference type="EMBL" id="BQNB010016819">
    <property type="protein sequence ID" value="GJT56155.1"/>
    <property type="molecule type" value="Genomic_DNA"/>
</dbReference>
<feature type="coiled-coil region" evidence="1">
    <location>
        <begin position="298"/>
        <end position="339"/>
    </location>
</feature>
<dbReference type="Proteomes" id="UP001151760">
    <property type="component" value="Unassembled WGS sequence"/>
</dbReference>
<feature type="compositionally biased region" description="Basic and acidic residues" evidence="2">
    <location>
        <begin position="580"/>
        <end position="593"/>
    </location>
</feature>
<proteinExistence type="predicted"/>
<feature type="region of interest" description="Disordered" evidence="2">
    <location>
        <begin position="576"/>
        <end position="599"/>
    </location>
</feature>
<protein>
    <submittedName>
        <fullName evidence="3">Zinc knuckle CX2CX4HX4C containing protein</fullName>
    </submittedName>
</protein>
<reference evidence="3" key="2">
    <citation type="submission" date="2022-01" db="EMBL/GenBank/DDBJ databases">
        <authorList>
            <person name="Yamashiro T."/>
            <person name="Shiraishi A."/>
            <person name="Satake H."/>
            <person name="Nakayama K."/>
        </authorList>
    </citation>
    <scope>NUCLEOTIDE SEQUENCE</scope>
</reference>
<sequence>MAGVDVDTITMKQYLALSQENQAPGVVKPKIRGNVNFEIKSQFMRELREDTFFGNKMRMHTITLIGSSASLAYSIFLESLKTQSCSEFFPLLLPDPQKGRWTDLPQELSIPGISSKRPLSKGLSIMNRQQLDSQGPIPGMRLAQALTAIQTMADHSQKWHDGTTSRNIGSSSSKDGLVALVNKLDNLGRDIKKLKESVHATQVGCQIYEGPHLDKDCPLNEEVKQVKEVRYGEFGQTFPFNRNNRGKFHVGPPGYYTKTDNRPPYGERRQSLEELLAKHQEESARRSTEMEVWIKKVHDDAEINTRNQNASLKNLETQIEQLTKELRSMKENSKQAKVVIVEHEGPSSPNKIKNLHGISFLSDSQEENTNDKLPTKESNPGHFTLPCAIGNFNFYAMADLGASVNVLPRNIFEYLELTNLSETKMLVEMADMRKKAPLGIFTEALDPDKNPLERCLDEYNWVFHKEIEQLSDEYEIKIKEMGQVLEEIWIKCKRARCKNKDWWYDYWYEDEEKTELGNEDYDPPMVHTETFEVTKYKFNNGCSFICVNGENSETLSLGRKNGSRFRKMIMEEMEEVLGNDGKDSNNENSEARRQLSRPA</sequence>
<evidence type="ECO:0000313" key="3">
    <source>
        <dbReference type="EMBL" id="GJT56155.1"/>
    </source>
</evidence>
<dbReference type="PANTHER" id="PTHR33067">
    <property type="entry name" value="RNA-DIRECTED DNA POLYMERASE-RELATED"/>
    <property type="match status" value="1"/>
</dbReference>
<evidence type="ECO:0000256" key="2">
    <source>
        <dbReference type="SAM" id="MobiDB-lite"/>
    </source>
</evidence>
<accession>A0ABQ5EYV8</accession>
<reference evidence="3" key="1">
    <citation type="journal article" date="2022" name="Int. J. Mol. Sci.">
        <title>Draft Genome of Tanacetum Coccineum: Genomic Comparison of Closely Related Tanacetum-Family Plants.</title>
        <authorList>
            <person name="Yamashiro T."/>
            <person name="Shiraishi A."/>
            <person name="Nakayama K."/>
            <person name="Satake H."/>
        </authorList>
    </citation>
    <scope>NUCLEOTIDE SEQUENCE</scope>
</reference>
<keyword evidence="4" id="KW-1185">Reference proteome</keyword>
<keyword evidence="1" id="KW-0175">Coiled coil</keyword>
<dbReference type="Gene3D" id="2.40.70.10">
    <property type="entry name" value="Acid Proteases"/>
    <property type="match status" value="1"/>
</dbReference>
<feature type="region of interest" description="Disordered" evidence="2">
    <location>
        <begin position="243"/>
        <end position="266"/>
    </location>
</feature>
<name>A0ABQ5EYV8_9ASTR</name>
<evidence type="ECO:0000313" key="4">
    <source>
        <dbReference type="Proteomes" id="UP001151760"/>
    </source>
</evidence>
<evidence type="ECO:0000256" key="1">
    <source>
        <dbReference type="SAM" id="Coils"/>
    </source>
</evidence>
<comment type="caution">
    <text evidence="3">The sequence shown here is derived from an EMBL/GenBank/DDBJ whole genome shotgun (WGS) entry which is preliminary data.</text>
</comment>
<dbReference type="InterPro" id="IPR021109">
    <property type="entry name" value="Peptidase_aspartic_dom_sf"/>
</dbReference>
<organism evidence="3 4">
    <name type="scientific">Tanacetum coccineum</name>
    <dbReference type="NCBI Taxonomy" id="301880"/>
    <lineage>
        <taxon>Eukaryota</taxon>
        <taxon>Viridiplantae</taxon>
        <taxon>Streptophyta</taxon>
        <taxon>Embryophyta</taxon>
        <taxon>Tracheophyta</taxon>
        <taxon>Spermatophyta</taxon>
        <taxon>Magnoliopsida</taxon>
        <taxon>eudicotyledons</taxon>
        <taxon>Gunneridae</taxon>
        <taxon>Pentapetalae</taxon>
        <taxon>asterids</taxon>
        <taxon>campanulids</taxon>
        <taxon>Asterales</taxon>
        <taxon>Asteraceae</taxon>
        <taxon>Asteroideae</taxon>
        <taxon>Anthemideae</taxon>
        <taxon>Anthemidinae</taxon>
        <taxon>Tanacetum</taxon>
    </lineage>
</organism>
<dbReference type="PANTHER" id="PTHR33067:SF9">
    <property type="entry name" value="RNA-DIRECTED DNA POLYMERASE"/>
    <property type="match status" value="1"/>
</dbReference>